<reference evidence="7 8" key="1">
    <citation type="submission" date="2020-08" db="EMBL/GenBank/DDBJ databases">
        <title>Acidobacteriota in marine sediments use diverse sulfur dissimilation pathways.</title>
        <authorList>
            <person name="Wasmund K."/>
        </authorList>
    </citation>
    <scope>NUCLEOTIDE SEQUENCE [LARGE SCALE GENOMIC DNA]</scope>
    <source>
        <strain evidence="7">MAG AM4</strain>
    </source>
</reference>
<dbReference type="GO" id="GO:0005886">
    <property type="term" value="C:plasma membrane"/>
    <property type="evidence" value="ECO:0007669"/>
    <property type="project" value="TreeGrafter"/>
</dbReference>
<evidence type="ECO:0000259" key="5">
    <source>
        <dbReference type="PROSITE" id="PS50110"/>
    </source>
</evidence>
<evidence type="ECO:0000256" key="4">
    <source>
        <dbReference type="SAM" id="MobiDB-lite"/>
    </source>
</evidence>
<dbReference type="SMART" id="SM00448">
    <property type="entry name" value="REC"/>
    <property type="match status" value="1"/>
</dbReference>
<dbReference type="FunFam" id="3.30.70.270:FF:000001">
    <property type="entry name" value="Diguanylate cyclase domain protein"/>
    <property type="match status" value="1"/>
</dbReference>
<dbReference type="SMART" id="SM00267">
    <property type="entry name" value="GGDEF"/>
    <property type="match status" value="1"/>
</dbReference>
<dbReference type="AlphaFoldDB" id="A0A8J6Y0B1"/>
<dbReference type="Pfam" id="PF00990">
    <property type="entry name" value="GGDEF"/>
    <property type="match status" value="1"/>
</dbReference>
<dbReference type="CDD" id="cd01949">
    <property type="entry name" value="GGDEF"/>
    <property type="match status" value="1"/>
</dbReference>
<evidence type="ECO:0000256" key="1">
    <source>
        <dbReference type="ARBA" id="ARBA00012528"/>
    </source>
</evidence>
<dbReference type="Gene3D" id="3.40.50.2300">
    <property type="match status" value="1"/>
</dbReference>
<proteinExistence type="predicted"/>
<evidence type="ECO:0000256" key="3">
    <source>
        <dbReference type="PROSITE-ProRule" id="PRU00169"/>
    </source>
</evidence>
<dbReference type="PANTHER" id="PTHR45138">
    <property type="entry name" value="REGULATORY COMPONENTS OF SENSORY TRANSDUCTION SYSTEM"/>
    <property type="match status" value="1"/>
</dbReference>
<dbReference type="InterPro" id="IPR043128">
    <property type="entry name" value="Rev_trsase/Diguanyl_cyclase"/>
</dbReference>
<dbReference type="GO" id="GO:0000160">
    <property type="term" value="P:phosphorelay signal transduction system"/>
    <property type="evidence" value="ECO:0007669"/>
    <property type="project" value="InterPro"/>
</dbReference>
<comment type="catalytic activity">
    <reaction evidence="2">
        <text>2 GTP = 3',3'-c-di-GMP + 2 diphosphate</text>
        <dbReference type="Rhea" id="RHEA:24898"/>
        <dbReference type="ChEBI" id="CHEBI:33019"/>
        <dbReference type="ChEBI" id="CHEBI:37565"/>
        <dbReference type="ChEBI" id="CHEBI:58805"/>
        <dbReference type="EC" id="2.7.7.65"/>
    </reaction>
</comment>
<dbReference type="InterPro" id="IPR050469">
    <property type="entry name" value="Diguanylate_Cyclase"/>
</dbReference>
<dbReference type="PROSITE" id="PS50110">
    <property type="entry name" value="RESPONSE_REGULATORY"/>
    <property type="match status" value="1"/>
</dbReference>
<evidence type="ECO:0000259" key="6">
    <source>
        <dbReference type="PROSITE" id="PS50887"/>
    </source>
</evidence>
<dbReference type="Gene3D" id="3.30.70.270">
    <property type="match status" value="1"/>
</dbReference>
<gene>
    <name evidence="7" type="ORF">IFK94_07005</name>
</gene>
<dbReference type="PANTHER" id="PTHR45138:SF9">
    <property type="entry name" value="DIGUANYLATE CYCLASE DGCM-RELATED"/>
    <property type="match status" value="1"/>
</dbReference>
<feature type="domain" description="Response regulatory" evidence="5">
    <location>
        <begin position="5"/>
        <end position="121"/>
    </location>
</feature>
<comment type="caution">
    <text evidence="7">The sequence shown here is derived from an EMBL/GenBank/DDBJ whole genome shotgun (WGS) entry which is preliminary data.</text>
</comment>
<dbReference type="Proteomes" id="UP000648239">
    <property type="component" value="Unassembled WGS sequence"/>
</dbReference>
<evidence type="ECO:0000313" key="7">
    <source>
        <dbReference type="EMBL" id="MBD3867853.1"/>
    </source>
</evidence>
<protein>
    <recommendedName>
        <fullName evidence="1">diguanylate cyclase</fullName>
        <ecNumber evidence="1">2.7.7.65</ecNumber>
    </recommendedName>
</protein>
<name>A0A8J6Y0B1_9BACT</name>
<dbReference type="EMBL" id="JACXWD010000017">
    <property type="protein sequence ID" value="MBD3867853.1"/>
    <property type="molecule type" value="Genomic_DNA"/>
</dbReference>
<dbReference type="InterPro" id="IPR001789">
    <property type="entry name" value="Sig_transdc_resp-reg_receiver"/>
</dbReference>
<dbReference type="EC" id="2.7.7.65" evidence="1"/>
<feature type="domain" description="GGDEF" evidence="6">
    <location>
        <begin position="178"/>
        <end position="313"/>
    </location>
</feature>
<dbReference type="InterPro" id="IPR029787">
    <property type="entry name" value="Nucleotide_cyclase"/>
</dbReference>
<dbReference type="InterPro" id="IPR011006">
    <property type="entry name" value="CheY-like_superfamily"/>
</dbReference>
<feature type="compositionally biased region" description="Basic and acidic residues" evidence="4">
    <location>
        <begin position="309"/>
        <end position="327"/>
    </location>
</feature>
<feature type="modified residue" description="4-aspartylphosphate" evidence="3">
    <location>
        <position position="54"/>
    </location>
</feature>
<dbReference type="GO" id="GO:0052621">
    <property type="term" value="F:diguanylate cyclase activity"/>
    <property type="evidence" value="ECO:0007669"/>
    <property type="project" value="UniProtKB-EC"/>
</dbReference>
<evidence type="ECO:0000256" key="2">
    <source>
        <dbReference type="ARBA" id="ARBA00034247"/>
    </source>
</evidence>
<dbReference type="SUPFAM" id="SSF52172">
    <property type="entry name" value="CheY-like"/>
    <property type="match status" value="1"/>
</dbReference>
<keyword evidence="3" id="KW-0597">Phosphoprotein</keyword>
<organism evidence="7 8">
    <name type="scientific">Candidatus Polarisedimenticola svalbardensis</name>
    <dbReference type="NCBI Taxonomy" id="2886004"/>
    <lineage>
        <taxon>Bacteria</taxon>
        <taxon>Pseudomonadati</taxon>
        <taxon>Acidobacteriota</taxon>
        <taxon>Candidatus Polarisedimenticolia</taxon>
        <taxon>Candidatus Polarisedimenticolales</taxon>
        <taxon>Candidatus Polarisedimenticolaceae</taxon>
        <taxon>Candidatus Polarisedimenticola</taxon>
    </lineage>
</organism>
<evidence type="ECO:0000313" key="8">
    <source>
        <dbReference type="Proteomes" id="UP000648239"/>
    </source>
</evidence>
<dbReference type="NCBIfam" id="TIGR00254">
    <property type="entry name" value="GGDEF"/>
    <property type="match status" value="1"/>
</dbReference>
<sequence length="342" mass="37806">MPVRKILVIDDDPETCRMLRTNFAGKPMEFHASLSGEDGIRKATEIQPDVILLDLIMPGIDGIEAADRLKSNPRTALTPVIFLTSCRSTEHKVKAFSAGADDFVTKPFDFDEVEARIGSQLVRRDMLLGMNSKIDHLTGNKLELEHQLTLDDKTGLCNFREFRRKLREEWMRSERYGAPLSLVMFDLDDFKRFNDTYGHPAGDVALQEFATLMTGGARATDMVARYGGEEFAMILPHTDIVMATRVADRIRAAVAEFQFNSGDAPAKMTVSGGVAAYPTSGAVDSVDSLVEHADRALYRAKELGKNRVEGAAEAGGDRIDRDHERKYGSRTSSTVAGKPSKD</sequence>
<dbReference type="GO" id="GO:1902201">
    <property type="term" value="P:negative regulation of bacterial-type flagellum-dependent cell motility"/>
    <property type="evidence" value="ECO:0007669"/>
    <property type="project" value="TreeGrafter"/>
</dbReference>
<dbReference type="Pfam" id="PF00072">
    <property type="entry name" value="Response_reg"/>
    <property type="match status" value="1"/>
</dbReference>
<dbReference type="InterPro" id="IPR000160">
    <property type="entry name" value="GGDEF_dom"/>
</dbReference>
<dbReference type="PROSITE" id="PS50887">
    <property type="entry name" value="GGDEF"/>
    <property type="match status" value="1"/>
</dbReference>
<dbReference type="GO" id="GO:0043709">
    <property type="term" value="P:cell adhesion involved in single-species biofilm formation"/>
    <property type="evidence" value="ECO:0007669"/>
    <property type="project" value="TreeGrafter"/>
</dbReference>
<dbReference type="SUPFAM" id="SSF55073">
    <property type="entry name" value="Nucleotide cyclase"/>
    <property type="match status" value="1"/>
</dbReference>
<feature type="region of interest" description="Disordered" evidence="4">
    <location>
        <begin position="309"/>
        <end position="342"/>
    </location>
</feature>
<accession>A0A8J6Y0B1</accession>